<dbReference type="SMR" id="G4Z8B8"/>
<accession>G4Z8B8</accession>
<dbReference type="GO" id="GO:0005737">
    <property type="term" value="C:cytoplasm"/>
    <property type="evidence" value="ECO:0007669"/>
    <property type="project" value="TreeGrafter"/>
</dbReference>
<dbReference type="GeneID" id="20649600"/>
<dbReference type="SUPFAM" id="SSF50891">
    <property type="entry name" value="Cyclophilin-like"/>
    <property type="match status" value="1"/>
</dbReference>
<dbReference type="PROSITE" id="PS00170">
    <property type="entry name" value="CSA_PPIASE_1"/>
    <property type="match status" value="1"/>
</dbReference>
<dbReference type="GO" id="GO:0016018">
    <property type="term" value="F:cyclosporin A binding"/>
    <property type="evidence" value="ECO:0007669"/>
    <property type="project" value="TreeGrafter"/>
</dbReference>
<dbReference type="AlphaFoldDB" id="G4Z8B8"/>
<feature type="compositionally biased region" description="Polar residues" evidence="5">
    <location>
        <begin position="88"/>
        <end position="99"/>
    </location>
</feature>
<keyword evidence="4" id="KW-0413">Isomerase</keyword>
<dbReference type="OMA" id="TVYMDIS"/>
<dbReference type="PANTHER" id="PTHR11071:SF561">
    <property type="entry name" value="PEPTIDYL-PROLYL CIS-TRANS ISOMERASE D-RELATED"/>
    <property type="match status" value="1"/>
</dbReference>
<evidence type="ECO:0000256" key="5">
    <source>
        <dbReference type="SAM" id="MobiDB-lite"/>
    </source>
</evidence>
<feature type="compositionally biased region" description="Low complexity" evidence="5">
    <location>
        <begin position="68"/>
        <end position="80"/>
    </location>
</feature>
<dbReference type="RefSeq" id="XP_009523808.1">
    <property type="nucleotide sequence ID" value="XM_009525513.1"/>
</dbReference>
<dbReference type="FunFam" id="2.40.100.10:FF:000025">
    <property type="entry name" value="Peptidyl-prolyl cis-trans isomerase CYP19-2"/>
    <property type="match status" value="1"/>
</dbReference>
<protein>
    <recommendedName>
        <fullName evidence="2">peptidylprolyl isomerase</fullName>
        <ecNumber evidence="2">5.2.1.8</ecNumber>
    </recommendedName>
</protein>
<dbReference type="KEGG" id="psoj:PHYSODRAFT_354366"/>
<sequence>MDELPRRPVRLFDWENADAQVVTDPESVALATAFKKKSLDKWEEAKKLRDDPVLDNLEEASQEAKQKLSTSGGSSNLSNSIGPDSESETTFRQRSQQSWRKQHQELVDEASHIGEKKDADLGATGGSLGSSLAEKLLQRGYGLGSSQLKADARQSSVVATNTTKDEGASLALKSGRDYRERLVAFYTKYNPSKLGAVDRTLGAYSGREEELFQKLHERYVVDAGLSLQQRKKKFITKDSDPTVYMDISIAGAPAGRITMRLRKDDIPLASENFRALCTGEKGGILHFKGCKFHRIIKDFVVQGGDFTTGDGTGGQSIYRGTPHGDLWGNFKDEKFMPHDDVGLLSMANAGKNTNGSQFFITTKANLKNLDGKHVVFGEVIEGLDVVDAMQNVKVSKGNSRPVPENEVAIVDCGEL</sequence>
<gene>
    <name evidence="7" type="ORF">PHYSODRAFT_354366</name>
</gene>
<feature type="domain" description="PPIase cyclophilin-type" evidence="6">
    <location>
        <begin position="244"/>
        <end position="414"/>
    </location>
</feature>
<evidence type="ECO:0000256" key="4">
    <source>
        <dbReference type="ARBA" id="ARBA00023235"/>
    </source>
</evidence>
<dbReference type="Gene3D" id="2.40.100.10">
    <property type="entry name" value="Cyclophilin-like"/>
    <property type="match status" value="1"/>
</dbReference>
<dbReference type="Proteomes" id="UP000002640">
    <property type="component" value="Unassembled WGS sequence"/>
</dbReference>
<dbReference type="InterPro" id="IPR029000">
    <property type="entry name" value="Cyclophilin-like_dom_sf"/>
</dbReference>
<keyword evidence="8" id="KW-1185">Reference proteome</keyword>
<dbReference type="GO" id="GO:0006457">
    <property type="term" value="P:protein folding"/>
    <property type="evidence" value="ECO:0007669"/>
    <property type="project" value="InterPro"/>
</dbReference>
<dbReference type="InterPro" id="IPR020892">
    <property type="entry name" value="Cyclophilin-type_PPIase_CS"/>
</dbReference>
<evidence type="ECO:0000256" key="2">
    <source>
        <dbReference type="ARBA" id="ARBA00013194"/>
    </source>
</evidence>
<evidence type="ECO:0000259" key="6">
    <source>
        <dbReference type="PROSITE" id="PS50072"/>
    </source>
</evidence>
<evidence type="ECO:0000256" key="3">
    <source>
        <dbReference type="ARBA" id="ARBA00023110"/>
    </source>
</evidence>
<dbReference type="PROSITE" id="PS50072">
    <property type="entry name" value="CSA_PPIASE_2"/>
    <property type="match status" value="1"/>
</dbReference>
<dbReference type="Pfam" id="PF00160">
    <property type="entry name" value="Pro_isomerase"/>
    <property type="match status" value="1"/>
</dbReference>
<dbReference type="EC" id="5.2.1.8" evidence="2"/>
<organism evidence="7 8">
    <name type="scientific">Phytophthora sojae (strain P6497)</name>
    <name type="common">Soybean stem and root rot agent</name>
    <name type="synonym">Phytophthora megasperma f. sp. glycines</name>
    <dbReference type="NCBI Taxonomy" id="1094619"/>
    <lineage>
        <taxon>Eukaryota</taxon>
        <taxon>Sar</taxon>
        <taxon>Stramenopiles</taxon>
        <taxon>Oomycota</taxon>
        <taxon>Peronosporomycetes</taxon>
        <taxon>Peronosporales</taxon>
        <taxon>Peronosporaceae</taxon>
        <taxon>Phytophthora</taxon>
    </lineage>
</organism>
<dbReference type="GO" id="GO:0003755">
    <property type="term" value="F:peptidyl-prolyl cis-trans isomerase activity"/>
    <property type="evidence" value="ECO:0007669"/>
    <property type="project" value="UniProtKB-KW"/>
</dbReference>
<evidence type="ECO:0000256" key="1">
    <source>
        <dbReference type="ARBA" id="ARBA00000971"/>
    </source>
</evidence>
<dbReference type="PRINTS" id="PR00153">
    <property type="entry name" value="CSAPPISMRASE"/>
</dbReference>
<evidence type="ECO:0000313" key="7">
    <source>
        <dbReference type="EMBL" id="EGZ21091.1"/>
    </source>
</evidence>
<keyword evidence="3" id="KW-0697">Rotamase</keyword>
<dbReference type="EMBL" id="JH159153">
    <property type="protein sequence ID" value="EGZ21091.1"/>
    <property type="molecule type" value="Genomic_DNA"/>
</dbReference>
<comment type="catalytic activity">
    <reaction evidence="1">
        <text>[protein]-peptidylproline (omega=180) = [protein]-peptidylproline (omega=0)</text>
        <dbReference type="Rhea" id="RHEA:16237"/>
        <dbReference type="Rhea" id="RHEA-COMP:10747"/>
        <dbReference type="Rhea" id="RHEA-COMP:10748"/>
        <dbReference type="ChEBI" id="CHEBI:83833"/>
        <dbReference type="ChEBI" id="CHEBI:83834"/>
        <dbReference type="EC" id="5.2.1.8"/>
    </reaction>
</comment>
<dbReference type="InParanoid" id="G4Z8B8"/>
<dbReference type="STRING" id="1094619.G4Z8B8"/>
<dbReference type="InterPro" id="IPR002130">
    <property type="entry name" value="Cyclophilin-type_PPIase_dom"/>
</dbReference>
<name>G4Z8B8_PHYSP</name>
<proteinExistence type="predicted"/>
<dbReference type="PANTHER" id="PTHR11071">
    <property type="entry name" value="PEPTIDYL-PROLYL CIS-TRANS ISOMERASE"/>
    <property type="match status" value="1"/>
</dbReference>
<evidence type="ECO:0000313" key="8">
    <source>
        <dbReference type="Proteomes" id="UP000002640"/>
    </source>
</evidence>
<reference evidence="7 8" key="1">
    <citation type="journal article" date="2006" name="Science">
        <title>Phytophthora genome sequences uncover evolutionary origins and mechanisms of pathogenesis.</title>
        <authorList>
            <person name="Tyler B.M."/>
            <person name="Tripathy S."/>
            <person name="Zhang X."/>
            <person name="Dehal P."/>
            <person name="Jiang R.H."/>
            <person name="Aerts A."/>
            <person name="Arredondo F.D."/>
            <person name="Baxter L."/>
            <person name="Bensasson D."/>
            <person name="Beynon J.L."/>
            <person name="Chapman J."/>
            <person name="Damasceno C.M."/>
            <person name="Dorrance A.E."/>
            <person name="Dou D."/>
            <person name="Dickerman A.W."/>
            <person name="Dubchak I.L."/>
            <person name="Garbelotto M."/>
            <person name="Gijzen M."/>
            <person name="Gordon S.G."/>
            <person name="Govers F."/>
            <person name="Grunwald N.J."/>
            <person name="Huang W."/>
            <person name="Ivors K.L."/>
            <person name="Jones R.W."/>
            <person name="Kamoun S."/>
            <person name="Krampis K."/>
            <person name="Lamour K.H."/>
            <person name="Lee M.K."/>
            <person name="McDonald W.H."/>
            <person name="Medina M."/>
            <person name="Meijer H.J."/>
            <person name="Nordberg E.K."/>
            <person name="Maclean D.J."/>
            <person name="Ospina-Giraldo M.D."/>
            <person name="Morris P.F."/>
            <person name="Phuntumart V."/>
            <person name="Putnam N.H."/>
            <person name="Rash S."/>
            <person name="Rose J.K."/>
            <person name="Sakihama Y."/>
            <person name="Salamov A.A."/>
            <person name="Savidor A."/>
            <person name="Scheuring C.F."/>
            <person name="Smith B.M."/>
            <person name="Sobral B.W."/>
            <person name="Terry A."/>
            <person name="Torto-Alalibo T.A."/>
            <person name="Win J."/>
            <person name="Xu Z."/>
            <person name="Zhang H."/>
            <person name="Grigoriev I.V."/>
            <person name="Rokhsar D.S."/>
            <person name="Boore J.L."/>
        </authorList>
    </citation>
    <scope>NUCLEOTIDE SEQUENCE [LARGE SCALE GENOMIC DNA]</scope>
    <source>
        <strain evidence="7 8">P6497</strain>
    </source>
</reference>
<feature type="region of interest" description="Disordered" evidence="5">
    <location>
        <begin position="45"/>
        <end position="107"/>
    </location>
</feature>